<evidence type="ECO:0000256" key="2">
    <source>
        <dbReference type="ARBA" id="ARBA00012417"/>
    </source>
</evidence>
<sequence length="79" mass="8610">GTAADLIKLAMVAVQNWLEKSGLTSKLVLQVHDELLLEVPDSELMDVRTHLPKLMTQVAELNVPLVVEVGIGANWEAAH</sequence>
<dbReference type="GO" id="GO:0003677">
    <property type="term" value="F:DNA binding"/>
    <property type="evidence" value="ECO:0007669"/>
    <property type="project" value="InterPro"/>
</dbReference>
<dbReference type="PANTHER" id="PTHR10133:SF27">
    <property type="entry name" value="DNA POLYMERASE NU"/>
    <property type="match status" value="1"/>
</dbReference>
<gene>
    <name evidence="6" type="ORF">HXL68_02555</name>
</gene>
<evidence type="ECO:0000259" key="5">
    <source>
        <dbReference type="Pfam" id="PF00476"/>
    </source>
</evidence>
<dbReference type="GO" id="GO:0003887">
    <property type="term" value="F:DNA-directed DNA polymerase activity"/>
    <property type="evidence" value="ECO:0007669"/>
    <property type="project" value="UniProtKB-EC"/>
</dbReference>
<comment type="catalytic activity">
    <reaction evidence="4">
        <text>DNA(n) + a 2'-deoxyribonucleoside 5'-triphosphate = DNA(n+1) + diphosphate</text>
        <dbReference type="Rhea" id="RHEA:22508"/>
        <dbReference type="Rhea" id="RHEA-COMP:17339"/>
        <dbReference type="Rhea" id="RHEA-COMP:17340"/>
        <dbReference type="ChEBI" id="CHEBI:33019"/>
        <dbReference type="ChEBI" id="CHEBI:61560"/>
        <dbReference type="ChEBI" id="CHEBI:173112"/>
        <dbReference type="EC" id="2.7.7.7"/>
    </reaction>
</comment>
<feature type="domain" description="DNA-directed DNA polymerase family A palm" evidence="5">
    <location>
        <begin position="1"/>
        <end position="76"/>
    </location>
</feature>
<dbReference type="EC" id="2.7.7.7" evidence="2"/>
<comment type="subunit">
    <text evidence="1">Single-chain monomer with multiple functions.</text>
</comment>
<proteinExistence type="predicted"/>
<protein>
    <recommendedName>
        <fullName evidence="2">DNA-directed DNA polymerase</fullName>
        <ecNumber evidence="2">2.7.7.7</ecNumber>
    </recommendedName>
</protein>
<evidence type="ECO:0000256" key="1">
    <source>
        <dbReference type="ARBA" id="ARBA00011541"/>
    </source>
</evidence>
<dbReference type="InterPro" id="IPR001098">
    <property type="entry name" value="DNA-dir_DNA_pol_A_palm_dom"/>
</dbReference>
<evidence type="ECO:0000313" key="7">
    <source>
        <dbReference type="Proteomes" id="UP000718593"/>
    </source>
</evidence>
<name>A0A930BQV9_9RHOO</name>
<dbReference type="Pfam" id="PF00476">
    <property type="entry name" value="DNA_pol_A"/>
    <property type="match status" value="1"/>
</dbReference>
<dbReference type="PANTHER" id="PTHR10133">
    <property type="entry name" value="DNA POLYMERASE I"/>
    <property type="match status" value="1"/>
</dbReference>
<keyword evidence="3" id="KW-0235">DNA replication</keyword>
<reference evidence="6" key="1">
    <citation type="submission" date="2020-04" db="EMBL/GenBank/DDBJ databases">
        <title>Deep metagenomics examines the oral microbiome during advanced dental caries in children, revealing novel taxa and co-occurrences with host molecules.</title>
        <authorList>
            <person name="Baker J.L."/>
            <person name="Morton J.T."/>
            <person name="Dinis M."/>
            <person name="Alvarez R."/>
            <person name="Tran N.C."/>
            <person name="Knight R."/>
            <person name="Edlund A."/>
        </authorList>
    </citation>
    <scope>NUCLEOTIDE SEQUENCE</scope>
    <source>
        <strain evidence="6">JCVI_32_bin.24</strain>
    </source>
</reference>
<organism evidence="6 7">
    <name type="scientific">Dechloromonas agitata</name>
    <dbReference type="NCBI Taxonomy" id="73030"/>
    <lineage>
        <taxon>Bacteria</taxon>
        <taxon>Pseudomonadati</taxon>
        <taxon>Pseudomonadota</taxon>
        <taxon>Betaproteobacteria</taxon>
        <taxon>Rhodocyclales</taxon>
        <taxon>Azonexaceae</taxon>
        <taxon>Dechloromonas</taxon>
    </lineage>
</organism>
<dbReference type="SUPFAM" id="SSF56672">
    <property type="entry name" value="DNA/RNA polymerases"/>
    <property type="match status" value="1"/>
</dbReference>
<dbReference type="Proteomes" id="UP000718593">
    <property type="component" value="Unassembled WGS sequence"/>
</dbReference>
<dbReference type="InterPro" id="IPR002298">
    <property type="entry name" value="DNA_polymerase_A"/>
</dbReference>
<dbReference type="GO" id="GO:0006261">
    <property type="term" value="P:DNA-templated DNA replication"/>
    <property type="evidence" value="ECO:0007669"/>
    <property type="project" value="InterPro"/>
</dbReference>
<dbReference type="GO" id="GO:0006302">
    <property type="term" value="P:double-strand break repair"/>
    <property type="evidence" value="ECO:0007669"/>
    <property type="project" value="TreeGrafter"/>
</dbReference>
<feature type="non-terminal residue" evidence="6">
    <location>
        <position position="1"/>
    </location>
</feature>
<dbReference type="EMBL" id="JABZMI010000022">
    <property type="protein sequence ID" value="MBF1163899.1"/>
    <property type="molecule type" value="Genomic_DNA"/>
</dbReference>
<dbReference type="Gene3D" id="3.30.70.370">
    <property type="match status" value="1"/>
</dbReference>
<evidence type="ECO:0000256" key="3">
    <source>
        <dbReference type="ARBA" id="ARBA00022705"/>
    </source>
</evidence>
<evidence type="ECO:0000313" key="6">
    <source>
        <dbReference type="EMBL" id="MBF1163899.1"/>
    </source>
</evidence>
<dbReference type="AlphaFoldDB" id="A0A930BQV9"/>
<accession>A0A930BQV9</accession>
<dbReference type="InterPro" id="IPR043502">
    <property type="entry name" value="DNA/RNA_pol_sf"/>
</dbReference>
<evidence type="ECO:0000256" key="4">
    <source>
        <dbReference type="ARBA" id="ARBA00049244"/>
    </source>
</evidence>
<comment type="caution">
    <text evidence="6">The sequence shown here is derived from an EMBL/GenBank/DDBJ whole genome shotgun (WGS) entry which is preliminary data.</text>
</comment>